<reference evidence="1 2" key="1">
    <citation type="journal article" date="2018" name="Front. Microbiol.">
        <title>Hydrolytic Capabilities as a Key to Environmental Success: Chitinolytic and Cellulolytic Acidobacteria From Acidic Sub-arctic Soils and Boreal Peatlands.</title>
        <authorList>
            <person name="Belova S.E."/>
            <person name="Ravin N.V."/>
            <person name="Pankratov T.A."/>
            <person name="Rakitin A.L."/>
            <person name="Ivanova A.A."/>
            <person name="Beletsky A.V."/>
            <person name="Mardanov A.V."/>
            <person name="Sinninghe Damste J.S."/>
            <person name="Dedysh S.N."/>
        </authorList>
    </citation>
    <scope>NUCLEOTIDE SEQUENCE [LARGE SCALE GENOMIC DNA]</scope>
    <source>
        <strain evidence="1 2">SBC82</strain>
    </source>
</reference>
<dbReference type="EMBL" id="CP030840">
    <property type="protein sequence ID" value="AXC11797.1"/>
    <property type="molecule type" value="Genomic_DNA"/>
</dbReference>
<evidence type="ECO:0000313" key="1">
    <source>
        <dbReference type="EMBL" id="AXC11797.1"/>
    </source>
</evidence>
<dbReference type="KEGG" id="abas:ACPOL_2475"/>
<dbReference type="AlphaFoldDB" id="A0A2Z5FZ75"/>
<sequence>MPSHRSSPDPDCPKCTFGSTFLKQFEQVLFYHHSRREAFFLLRPALAGT</sequence>
<organism evidence="1 2">
    <name type="scientific">Acidisarcina polymorpha</name>
    <dbReference type="NCBI Taxonomy" id="2211140"/>
    <lineage>
        <taxon>Bacteria</taxon>
        <taxon>Pseudomonadati</taxon>
        <taxon>Acidobacteriota</taxon>
        <taxon>Terriglobia</taxon>
        <taxon>Terriglobales</taxon>
        <taxon>Acidobacteriaceae</taxon>
        <taxon>Acidisarcina</taxon>
    </lineage>
</organism>
<dbReference type="Proteomes" id="UP000253606">
    <property type="component" value="Chromosome"/>
</dbReference>
<proteinExistence type="predicted"/>
<accession>A0A2Z5FZ75</accession>
<keyword evidence="2" id="KW-1185">Reference proteome</keyword>
<gene>
    <name evidence="1" type="ORF">ACPOL_2475</name>
</gene>
<name>A0A2Z5FZ75_9BACT</name>
<protein>
    <submittedName>
        <fullName evidence="1">Uncharacterized protein</fullName>
    </submittedName>
</protein>
<evidence type="ECO:0000313" key="2">
    <source>
        <dbReference type="Proteomes" id="UP000253606"/>
    </source>
</evidence>